<feature type="domain" description="U-box" evidence="3">
    <location>
        <begin position="12"/>
        <end position="186"/>
    </location>
</feature>
<dbReference type="Gene3D" id="1.25.10.10">
    <property type="entry name" value="Leucine-rich Repeat Variant"/>
    <property type="match status" value="1"/>
</dbReference>
<dbReference type="InterPro" id="IPR011989">
    <property type="entry name" value="ARM-like"/>
</dbReference>
<dbReference type="PANTHER" id="PTHR22849">
    <property type="entry name" value="WDSAM1 PROTEIN"/>
    <property type="match status" value="1"/>
</dbReference>
<evidence type="ECO:0000256" key="1">
    <source>
        <dbReference type="ARBA" id="ARBA00022786"/>
    </source>
</evidence>
<reference evidence="4 5" key="1">
    <citation type="submission" date="2018-04" db="EMBL/GenBank/DDBJ databases">
        <authorList>
            <person name="Vogel A."/>
        </authorList>
    </citation>
    <scope>NUCLEOTIDE SEQUENCE [LARGE SCALE GENOMIC DNA]</scope>
</reference>
<comment type="catalytic activity">
    <reaction evidence="2">
        <text>S-ubiquitinyl-[E2 ubiquitin-conjugating enzyme]-L-cysteine + [acceptor protein]-L-lysine = [E2 ubiquitin-conjugating enzyme]-L-cysteine + N(6)-ubiquitinyl-[acceptor protein]-L-lysine.</text>
        <dbReference type="EC" id="2.3.2.27"/>
    </reaction>
</comment>
<dbReference type="EC" id="2.3.2.27" evidence="2"/>
<proteinExistence type="predicted"/>
<evidence type="ECO:0000313" key="5">
    <source>
        <dbReference type="Proteomes" id="UP000595140"/>
    </source>
</evidence>
<dbReference type="AlphaFoldDB" id="A0A484LCS1"/>
<dbReference type="OrthoDB" id="10064100at2759"/>
<keyword evidence="1 2" id="KW-0833">Ubl conjugation pathway</keyword>
<dbReference type="EMBL" id="OOIL02001316">
    <property type="protein sequence ID" value="VFQ74153.1"/>
    <property type="molecule type" value="Genomic_DNA"/>
</dbReference>
<comment type="pathway">
    <text evidence="2">Protein modification; protein ubiquitination.</text>
</comment>
<protein>
    <recommendedName>
        <fullName evidence="2 3">U-box domain-containing protein</fullName>
        <ecNumber evidence="2">2.3.2.27</ecNumber>
    </recommendedName>
    <alternativeName>
        <fullName evidence="2">RING-type E3 ubiquitin transferase PUB</fullName>
    </alternativeName>
</protein>
<dbReference type="GO" id="GO:0061630">
    <property type="term" value="F:ubiquitin protein ligase activity"/>
    <property type="evidence" value="ECO:0007669"/>
    <property type="project" value="UniProtKB-UniRule"/>
</dbReference>
<dbReference type="GO" id="GO:0016567">
    <property type="term" value="P:protein ubiquitination"/>
    <property type="evidence" value="ECO:0007669"/>
    <property type="project" value="UniProtKB-UniRule"/>
</dbReference>
<evidence type="ECO:0000256" key="2">
    <source>
        <dbReference type="RuleBase" id="RU369093"/>
    </source>
</evidence>
<dbReference type="PANTHER" id="PTHR22849:SF24">
    <property type="entry name" value="E3 UBIQUITIN-PROTEIN LIGASE PUB24"/>
    <property type="match status" value="1"/>
</dbReference>
<dbReference type="Pfam" id="PF25598">
    <property type="entry name" value="ARM_PUB"/>
    <property type="match status" value="1"/>
</dbReference>
<comment type="function">
    <text evidence="2">Functions as an E3 ubiquitin ligase.</text>
</comment>
<dbReference type="InterPro" id="IPR045185">
    <property type="entry name" value="PUB22/23/24-like"/>
</dbReference>
<evidence type="ECO:0000313" key="4">
    <source>
        <dbReference type="EMBL" id="VFQ74153.1"/>
    </source>
</evidence>
<accession>A0A484LCS1</accession>
<keyword evidence="5" id="KW-1185">Reference proteome</keyword>
<organism evidence="4 5">
    <name type="scientific">Cuscuta campestris</name>
    <dbReference type="NCBI Taxonomy" id="132261"/>
    <lineage>
        <taxon>Eukaryota</taxon>
        <taxon>Viridiplantae</taxon>
        <taxon>Streptophyta</taxon>
        <taxon>Embryophyta</taxon>
        <taxon>Tracheophyta</taxon>
        <taxon>Spermatophyta</taxon>
        <taxon>Magnoliopsida</taxon>
        <taxon>eudicotyledons</taxon>
        <taxon>Gunneridae</taxon>
        <taxon>Pentapetalae</taxon>
        <taxon>asterids</taxon>
        <taxon>lamiids</taxon>
        <taxon>Solanales</taxon>
        <taxon>Convolvulaceae</taxon>
        <taxon>Cuscuteae</taxon>
        <taxon>Cuscuta</taxon>
        <taxon>Cuscuta subgen. Grammica</taxon>
        <taxon>Cuscuta sect. Cleistogrammica</taxon>
    </lineage>
</organism>
<sequence length="192" mass="20943">MKSSALKRLVMPKILTKFVDFARENDKVTQQGLEAALHIMLATCHGHGNLAQLVKSGAVHELIELGLSQLPSDNKNATELVLGILRQLCSRADGGAELLSHAARIAMVTEKIITAVSPAADDMALEILTEVFRFLARGGVVREMVRVGTVGKLRQLIQSRCSLALKEKAKDILRTHFCVWKNSHCVGVPTLI</sequence>
<dbReference type="InterPro" id="IPR058678">
    <property type="entry name" value="ARM_PUB"/>
</dbReference>
<dbReference type="Proteomes" id="UP000595140">
    <property type="component" value="Unassembled WGS sequence"/>
</dbReference>
<name>A0A484LCS1_9ASTE</name>
<keyword evidence="2" id="KW-0808">Transferase</keyword>
<gene>
    <name evidence="4" type="ORF">CCAM_LOCUS15929</name>
</gene>
<evidence type="ECO:0000259" key="3">
    <source>
        <dbReference type="Pfam" id="PF25598"/>
    </source>
</evidence>